<protein>
    <submittedName>
        <fullName evidence="1">Uncharacterized protein</fullName>
    </submittedName>
</protein>
<reference evidence="1" key="1">
    <citation type="submission" date="2020-10" db="EMBL/GenBank/DDBJ databases">
        <authorList>
            <person name="Gilroy R."/>
        </authorList>
    </citation>
    <scope>NUCLEOTIDE SEQUENCE</scope>
    <source>
        <strain evidence="1">2889</strain>
    </source>
</reference>
<sequence>MTQHKVLQSYKKIATPSRLPSKAIACQFFDYQFIFCNSLKSIHRNTLSSCEKIVFLLFCMEVGNASIGPAVGCIRVLRLEVLFPNGKIARWREEAEWNSFQESRFLVRKGLLSGKQHKTGNVLGIHPPRFV</sequence>
<dbReference type="AlphaFoldDB" id="A0A9D9DPU1"/>
<organism evidence="1 2">
    <name type="scientific">Candidatus Pullibacteroides excrementavium</name>
    <dbReference type="NCBI Taxonomy" id="2840905"/>
    <lineage>
        <taxon>Bacteria</taxon>
        <taxon>Pseudomonadati</taxon>
        <taxon>Bacteroidota</taxon>
        <taxon>Bacteroidia</taxon>
        <taxon>Bacteroidales</taxon>
        <taxon>Candidatus Pullibacteroides</taxon>
    </lineage>
</organism>
<dbReference type="EMBL" id="JADIMZ010000013">
    <property type="protein sequence ID" value="MBO8431852.1"/>
    <property type="molecule type" value="Genomic_DNA"/>
</dbReference>
<proteinExistence type="predicted"/>
<dbReference type="Proteomes" id="UP000823612">
    <property type="component" value="Unassembled WGS sequence"/>
</dbReference>
<accession>A0A9D9DPU1</accession>
<gene>
    <name evidence="1" type="ORF">IAB08_00955</name>
</gene>
<comment type="caution">
    <text evidence="1">The sequence shown here is derived from an EMBL/GenBank/DDBJ whole genome shotgun (WGS) entry which is preliminary data.</text>
</comment>
<evidence type="ECO:0000313" key="2">
    <source>
        <dbReference type="Proteomes" id="UP000823612"/>
    </source>
</evidence>
<evidence type="ECO:0000313" key="1">
    <source>
        <dbReference type="EMBL" id="MBO8431852.1"/>
    </source>
</evidence>
<name>A0A9D9DPU1_9BACT</name>
<reference evidence="1" key="2">
    <citation type="journal article" date="2021" name="PeerJ">
        <title>Extensive microbial diversity within the chicken gut microbiome revealed by metagenomics and culture.</title>
        <authorList>
            <person name="Gilroy R."/>
            <person name="Ravi A."/>
            <person name="Getino M."/>
            <person name="Pursley I."/>
            <person name="Horton D.L."/>
            <person name="Alikhan N.F."/>
            <person name="Baker D."/>
            <person name="Gharbi K."/>
            <person name="Hall N."/>
            <person name="Watson M."/>
            <person name="Adriaenssens E.M."/>
            <person name="Foster-Nyarko E."/>
            <person name="Jarju S."/>
            <person name="Secka A."/>
            <person name="Antonio M."/>
            <person name="Oren A."/>
            <person name="Chaudhuri R.R."/>
            <person name="La Ragione R."/>
            <person name="Hildebrand F."/>
            <person name="Pallen M.J."/>
        </authorList>
    </citation>
    <scope>NUCLEOTIDE SEQUENCE</scope>
    <source>
        <strain evidence="1">2889</strain>
    </source>
</reference>